<dbReference type="PANTHER" id="PTHR30055">
    <property type="entry name" value="HTH-TYPE TRANSCRIPTIONAL REGULATOR RUTR"/>
    <property type="match status" value="1"/>
</dbReference>
<feature type="DNA-binding region" description="H-T-H motif" evidence="4">
    <location>
        <begin position="32"/>
        <end position="51"/>
    </location>
</feature>
<dbReference type="Proteomes" id="UP001548713">
    <property type="component" value="Unassembled WGS sequence"/>
</dbReference>
<feature type="domain" description="HTH tetR-type" evidence="5">
    <location>
        <begin position="9"/>
        <end position="69"/>
    </location>
</feature>
<evidence type="ECO:0000256" key="3">
    <source>
        <dbReference type="ARBA" id="ARBA00023163"/>
    </source>
</evidence>
<protein>
    <submittedName>
        <fullName evidence="6">TetR/AcrR family transcriptional regulator</fullName>
    </submittedName>
</protein>
<keyword evidence="2 4" id="KW-0238">DNA-binding</keyword>
<dbReference type="InterPro" id="IPR009057">
    <property type="entry name" value="Homeodomain-like_sf"/>
</dbReference>
<name>A0ABV2D0T8_9SPHN</name>
<dbReference type="PANTHER" id="PTHR30055:SF234">
    <property type="entry name" value="HTH-TYPE TRANSCRIPTIONAL REGULATOR BETI"/>
    <property type="match status" value="1"/>
</dbReference>
<gene>
    <name evidence="6" type="ORF">ABVV53_08335</name>
</gene>
<keyword evidence="1" id="KW-0805">Transcription regulation</keyword>
<dbReference type="PROSITE" id="PS50977">
    <property type="entry name" value="HTH_TETR_2"/>
    <property type="match status" value="1"/>
</dbReference>
<proteinExistence type="predicted"/>
<comment type="caution">
    <text evidence="6">The sequence shown here is derived from an EMBL/GenBank/DDBJ whole genome shotgun (WGS) entry which is preliminary data.</text>
</comment>
<evidence type="ECO:0000256" key="2">
    <source>
        <dbReference type="ARBA" id="ARBA00023125"/>
    </source>
</evidence>
<dbReference type="InterPro" id="IPR001647">
    <property type="entry name" value="HTH_TetR"/>
</dbReference>
<evidence type="ECO:0000313" key="7">
    <source>
        <dbReference type="Proteomes" id="UP001548713"/>
    </source>
</evidence>
<evidence type="ECO:0000259" key="5">
    <source>
        <dbReference type="PROSITE" id="PS50977"/>
    </source>
</evidence>
<keyword evidence="7" id="KW-1185">Reference proteome</keyword>
<organism evidence="6 7">
    <name type="scientific">Novosphingobium kalidii</name>
    <dbReference type="NCBI Taxonomy" id="3230299"/>
    <lineage>
        <taxon>Bacteria</taxon>
        <taxon>Pseudomonadati</taxon>
        <taxon>Pseudomonadota</taxon>
        <taxon>Alphaproteobacteria</taxon>
        <taxon>Sphingomonadales</taxon>
        <taxon>Sphingomonadaceae</taxon>
        <taxon>Novosphingobium</taxon>
    </lineage>
</organism>
<dbReference type="Gene3D" id="1.10.357.10">
    <property type="entry name" value="Tetracycline Repressor, domain 2"/>
    <property type="match status" value="1"/>
</dbReference>
<evidence type="ECO:0000256" key="4">
    <source>
        <dbReference type="PROSITE-ProRule" id="PRU00335"/>
    </source>
</evidence>
<evidence type="ECO:0000313" key="6">
    <source>
        <dbReference type="EMBL" id="MET1755466.1"/>
    </source>
</evidence>
<dbReference type="Pfam" id="PF00440">
    <property type="entry name" value="TetR_N"/>
    <property type="match status" value="1"/>
</dbReference>
<dbReference type="Pfam" id="PF14246">
    <property type="entry name" value="TetR_C_7"/>
    <property type="match status" value="1"/>
</dbReference>
<dbReference type="PRINTS" id="PR00455">
    <property type="entry name" value="HTHTETR"/>
</dbReference>
<dbReference type="SUPFAM" id="SSF46689">
    <property type="entry name" value="Homeodomain-like"/>
    <property type="match status" value="1"/>
</dbReference>
<dbReference type="RefSeq" id="WP_353983923.1">
    <property type="nucleotide sequence ID" value="NZ_JBEWLY010000013.1"/>
</dbReference>
<dbReference type="InterPro" id="IPR050109">
    <property type="entry name" value="HTH-type_TetR-like_transc_reg"/>
</dbReference>
<sequence>MGKREQNRQKRRAAIVQVATRSFLEQGYAATSMSAIADELGGSKATLWSHFASKEQLFSAVVDELVAQFASEMEGATVAGGFSVDGLHRYCLRFLRTLMRPQSISVFRLIMGEGGRFPELNTVFHVRGPAKVLNYLTEFMATRFSRAEAGRVALLVTSALVGWRSQVLTRPGPVLPGEAEQFVDDFIAHLQLPEYKDTPKQPGT</sequence>
<reference evidence="6 7" key="1">
    <citation type="submission" date="2024-07" db="EMBL/GenBank/DDBJ databases">
        <title>Novosphingobium kalidii RD2P27.</title>
        <authorList>
            <person name="Sun J.-Q."/>
        </authorList>
    </citation>
    <scope>NUCLEOTIDE SEQUENCE [LARGE SCALE GENOMIC DNA]</scope>
    <source>
        <strain evidence="6 7">RD2P27</strain>
    </source>
</reference>
<dbReference type="InterPro" id="IPR039536">
    <property type="entry name" value="TetR_C_Proteobacteria"/>
</dbReference>
<accession>A0ABV2D0T8</accession>
<keyword evidence="3" id="KW-0804">Transcription</keyword>
<dbReference type="EMBL" id="JBEWLY010000013">
    <property type="protein sequence ID" value="MET1755466.1"/>
    <property type="molecule type" value="Genomic_DNA"/>
</dbReference>
<evidence type="ECO:0000256" key="1">
    <source>
        <dbReference type="ARBA" id="ARBA00023015"/>
    </source>
</evidence>